<comment type="caution">
    <text evidence="2">The sequence shown here is derived from an EMBL/GenBank/DDBJ whole genome shotgun (WGS) entry which is preliminary data.</text>
</comment>
<dbReference type="PANTHER" id="PTHR10859:SF91">
    <property type="entry name" value="DOLICHYL-PHOSPHATE BETA-GLUCOSYLTRANSFERASE"/>
    <property type="match status" value="1"/>
</dbReference>
<reference evidence="2 3" key="1">
    <citation type="journal article" date="2016" name="Nat. Commun.">
        <title>Thousands of microbial genomes shed light on interconnected biogeochemical processes in an aquifer system.</title>
        <authorList>
            <person name="Anantharaman K."/>
            <person name="Brown C.T."/>
            <person name="Hug L.A."/>
            <person name="Sharon I."/>
            <person name="Castelle C.J."/>
            <person name="Probst A.J."/>
            <person name="Thomas B.C."/>
            <person name="Singh A."/>
            <person name="Wilkins M.J."/>
            <person name="Karaoz U."/>
            <person name="Brodie E.L."/>
            <person name="Williams K.H."/>
            <person name="Hubbard S.S."/>
            <person name="Banfield J.F."/>
        </authorList>
    </citation>
    <scope>NUCLEOTIDE SEQUENCE [LARGE SCALE GENOMIC DNA]</scope>
</reference>
<dbReference type="SUPFAM" id="SSF53448">
    <property type="entry name" value="Nucleotide-diphospho-sugar transferases"/>
    <property type="match status" value="1"/>
</dbReference>
<dbReference type="PANTHER" id="PTHR10859">
    <property type="entry name" value="GLYCOSYL TRANSFERASE"/>
    <property type="match status" value="1"/>
</dbReference>
<protein>
    <recommendedName>
        <fullName evidence="1">Glycosyltransferase 2-like domain-containing protein</fullName>
    </recommendedName>
</protein>
<dbReference type="GO" id="GO:0006487">
    <property type="term" value="P:protein N-linked glycosylation"/>
    <property type="evidence" value="ECO:0007669"/>
    <property type="project" value="TreeGrafter"/>
</dbReference>
<dbReference type="Pfam" id="PF00535">
    <property type="entry name" value="Glycos_transf_2"/>
    <property type="match status" value="1"/>
</dbReference>
<proteinExistence type="predicted"/>
<dbReference type="STRING" id="1798383.A3D78_06370"/>
<evidence type="ECO:0000313" key="3">
    <source>
        <dbReference type="Proteomes" id="UP000176253"/>
    </source>
</evidence>
<dbReference type="Proteomes" id="UP000176253">
    <property type="component" value="Unassembled WGS sequence"/>
</dbReference>
<dbReference type="AlphaFoldDB" id="A0A1F6A2V9"/>
<accession>A0A1F6A2V9</accession>
<dbReference type="Gene3D" id="3.90.550.10">
    <property type="entry name" value="Spore Coat Polysaccharide Biosynthesis Protein SpsA, Chain A"/>
    <property type="match status" value="1"/>
</dbReference>
<organism evidence="2 3">
    <name type="scientific">Candidatus Gottesmanbacteria bacterium RIFCSPHIGHO2_02_FULL_39_14</name>
    <dbReference type="NCBI Taxonomy" id="1798383"/>
    <lineage>
        <taxon>Bacteria</taxon>
        <taxon>Candidatus Gottesmaniibacteriota</taxon>
    </lineage>
</organism>
<dbReference type="InterPro" id="IPR029044">
    <property type="entry name" value="Nucleotide-diphossugar_trans"/>
</dbReference>
<evidence type="ECO:0000259" key="1">
    <source>
        <dbReference type="Pfam" id="PF00535"/>
    </source>
</evidence>
<sequence>MPYISNKSFHKLSVIVPAYRQKKTIVRDVKRLEKTLKNIRYPYEIIVVVDGYGDGTYKSIRKIASPDIKILVYQKNQGKGHAVRLGMTKATGDYIAFIDAGMEIDPNGISILLEHLEWYNADIIVGSKRHPASIVRYPLGRRFLSRVYQLLVFLLFRLNVRDTQAGIKIFKRKVLQKMLPRLVVKRYAFDLEMLAVAYHLGFRRIYEAPIKLKYNFNDLTHASTLKTVYAILWDTLAIFYRLYILRFYQSRRRAAKIPSLASNSWLFFKKQIH</sequence>
<gene>
    <name evidence="2" type="ORF">A3D78_06370</name>
</gene>
<dbReference type="InterPro" id="IPR001173">
    <property type="entry name" value="Glyco_trans_2-like"/>
</dbReference>
<feature type="domain" description="Glycosyltransferase 2-like" evidence="1">
    <location>
        <begin position="13"/>
        <end position="178"/>
    </location>
</feature>
<name>A0A1F6A2V9_9BACT</name>
<dbReference type="EMBL" id="MFJM01000009">
    <property type="protein sequence ID" value="OGG19009.1"/>
    <property type="molecule type" value="Genomic_DNA"/>
</dbReference>
<evidence type="ECO:0000313" key="2">
    <source>
        <dbReference type="EMBL" id="OGG19009.1"/>
    </source>
</evidence>